<feature type="domain" description="HTTM-like" evidence="6">
    <location>
        <begin position="27"/>
        <end position="294"/>
    </location>
</feature>
<dbReference type="PANTHER" id="PTHR39535">
    <property type="entry name" value="SPORULATION-DELAYING PROTEIN SDPB"/>
    <property type="match status" value="1"/>
</dbReference>
<dbReference type="Proteomes" id="UP001154061">
    <property type="component" value="Unassembled WGS sequence"/>
</dbReference>
<feature type="transmembrane region" description="Helical" evidence="5">
    <location>
        <begin position="349"/>
        <end position="368"/>
    </location>
</feature>
<sequence length="517" mass="57704">MAQALPTNARNRLMNAADRASQSIARRFAIDLRALAAFRIAVGTLLILDLVLRSRNLTAFYTDAGVLPLEALFSDYSSVYSVHAISGAAWVQALLFCVAGLFALAMVVGYRTRVATIVSWLLLISLHVRNPMILNGGDVLLRMLLLWGIFLPLGERWSIDARRIDRDRSTVSSVATMAVLTQVLLVYVTNAIHKRRSDSWMAGDAVVEIFQADQFTILLGNVIADQLFLLRVFTHFWMVLVLLSPLLIVLTGYRRATFASLFVGMHLGMLVTVQVGIFPLISVAGLLVFYPPAFWDGLSALGTRTGATPRLRNGLARLQRDVPQFPLPLFPSVREAIPSLATVTDRSRVLLSTIVPWLFLVLVVLANAQAVDYTEVPDPAEEVIETAHAEQSWRMFAPNPISDARWLVVPGVLENGTETDVYGHSAVDWDRPPSVDGTYESARWRKYVNNMRYADNENHRSYFANYLCGNWNATHETGVEQVTVYGMTDRAAPYEDPDIEEYELLEYDCSGEFVQND</sequence>
<evidence type="ECO:0000313" key="7">
    <source>
        <dbReference type="EMBL" id="MDF9745473.1"/>
    </source>
</evidence>
<dbReference type="GO" id="GO:0012505">
    <property type="term" value="C:endomembrane system"/>
    <property type="evidence" value="ECO:0007669"/>
    <property type="project" value="UniProtKB-SubCell"/>
</dbReference>
<comment type="caution">
    <text evidence="7">The sequence shown here is derived from an EMBL/GenBank/DDBJ whole genome shotgun (WGS) entry which is preliminary data.</text>
</comment>
<keyword evidence="8" id="KW-1185">Reference proteome</keyword>
<dbReference type="AlphaFoldDB" id="A0A9Q4Q2Q6"/>
<dbReference type="RefSeq" id="WP_277520956.1">
    <property type="nucleotide sequence ID" value="NZ_JAMQOT010000002.1"/>
</dbReference>
<evidence type="ECO:0000256" key="3">
    <source>
        <dbReference type="ARBA" id="ARBA00022989"/>
    </source>
</evidence>
<gene>
    <name evidence="7" type="ORF">NDI89_07730</name>
</gene>
<accession>A0A9Q4Q2Q6</accession>
<feature type="transmembrane region" description="Helical" evidence="5">
    <location>
        <begin position="84"/>
        <end position="107"/>
    </location>
</feature>
<keyword evidence="2 5" id="KW-0812">Transmembrane</keyword>
<keyword evidence="4 5" id="KW-0472">Membrane</keyword>
<reference evidence="7" key="1">
    <citation type="submission" date="2022-06" db="EMBL/GenBank/DDBJ databases">
        <title>Natrinema sp. a new haloarchaeum isolate from saline soil.</title>
        <authorList>
            <person name="Strakova D."/>
            <person name="Galisteo C."/>
            <person name="Sanchez-Porro C."/>
            <person name="Ventosa A."/>
        </authorList>
    </citation>
    <scope>NUCLEOTIDE SEQUENCE</scope>
    <source>
        <strain evidence="7">S1CR25-10</strain>
    </source>
</reference>
<dbReference type="PANTHER" id="PTHR39535:SF2">
    <property type="entry name" value="HTTM DOMAIN-CONTAINING PROTEIN"/>
    <property type="match status" value="1"/>
</dbReference>
<dbReference type="InterPro" id="IPR053934">
    <property type="entry name" value="HTTM_dom"/>
</dbReference>
<feature type="transmembrane region" description="Helical" evidence="5">
    <location>
        <begin position="171"/>
        <end position="192"/>
    </location>
</feature>
<evidence type="ECO:0000256" key="1">
    <source>
        <dbReference type="ARBA" id="ARBA00004127"/>
    </source>
</evidence>
<dbReference type="InterPro" id="IPR052964">
    <property type="entry name" value="Sporulation_signal_mat"/>
</dbReference>
<evidence type="ECO:0000256" key="2">
    <source>
        <dbReference type="ARBA" id="ARBA00022692"/>
    </source>
</evidence>
<protein>
    <submittedName>
        <fullName evidence="7">HTTM domain-containing protein</fullName>
    </submittedName>
</protein>
<evidence type="ECO:0000256" key="4">
    <source>
        <dbReference type="ARBA" id="ARBA00023136"/>
    </source>
</evidence>
<evidence type="ECO:0000313" key="8">
    <source>
        <dbReference type="Proteomes" id="UP001154061"/>
    </source>
</evidence>
<organism evidence="7 8">
    <name type="scientific">Natrinema salsiterrestre</name>
    <dbReference type="NCBI Taxonomy" id="2950540"/>
    <lineage>
        <taxon>Archaea</taxon>
        <taxon>Methanobacteriati</taxon>
        <taxon>Methanobacteriota</taxon>
        <taxon>Stenosarchaea group</taxon>
        <taxon>Halobacteria</taxon>
        <taxon>Halobacteriales</taxon>
        <taxon>Natrialbaceae</taxon>
        <taxon>Natrinema</taxon>
    </lineage>
</organism>
<evidence type="ECO:0000259" key="6">
    <source>
        <dbReference type="SMART" id="SM00752"/>
    </source>
</evidence>
<feature type="transmembrane region" description="Helical" evidence="5">
    <location>
        <begin position="262"/>
        <end position="290"/>
    </location>
</feature>
<dbReference type="Pfam" id="PF05090">
    <property type="entry name" value="HTTM"/>
    <property type="match status" value="1"/>
</dbReference>
<comment type="subcellular location">
    <subcellularLocation>
        <location evidence="1">Endomembrane system</location>
        <topology evidence="1">Multi-pass membrane protein</topology>
    </subcellularLocation>
</comment>
<feature type="transmembrane region" description="Helical" evidence="5">
    <location>
        <begin position="228"/>
        <end position="250"/>
    </location>
</feature>
<name>A0A9Q4Q2Q6_9EURY</name>
<dbReference type="InterPro" id="IPR011020">
    <property type="entry name" value="HTTM-like"/>
</dbReference>
<feature type="transmembrane region" description="Helical" evidence="5">
    <location>
        <begin position="32"/>
        <end position="52"/>
    </location>
</feature>
<evidence type="ECO:0000256" key="5">
    <source>
        <dbReference type="SAM" id="Phobius"/>
    </source>
</evidence>
<dbReference type="EMBL" id="JAMQOT010000002">
    <property type="protein sequence ID" value="MDF9745473.1"/>
    <property type="molecule type" value="Genomic_DNA"/>
</dbReference>
<keyword evidence="3 5" id="KW-1133">Transmembrane helix</keyword>
<dbReference type="SMART" id="SM00752">
    <property type="entry name" value="HTTM"/>
    <property type="match status" value="1"/>
</dbReference>
<proteinExistence type="predicted"/>